<keyword evidence="3" id="KW-1185">Reference proteome</keyword>
<dbReference type="Proteomes" id="UP000466794">
    <property type="component" value="Unassembled WGS sequence"/>
</dbReference>
<gene>
    <name evidence="2" type="ORF">GPX89_06710</name>
</gene>
<dbReference type="InterPro" id="IPR021122">
    <property type="entry name" value="RNA_ligase_dom_REL/Rnl2"/>
</dbReference>
<feature type="domain" description="RNA ligase" evidence="1">
    <location>
        <begin position="44"/>
        <end position="242"/>
    </location>
</feature>
<dbReference type="Pfam" id="PF09414">
    <property type="entry name" value="RNA_ligase"/>
    <property type="match status" value="1"/>
</dbReference>
<evidence type="ECO:0000313" key="3">
    <source>
        <dbReference type="Proteomes" id="UP000466794"/>
    </source>
</evidence>
<dbReference type="EMBL" id="WRPP01000001">
    <property type="protein sequence ID" value="MVU76935.1"/>
    <property type="molecule type" value="Genomic_DNA"/>
</dbReference>
<name>A0A7K1URF9_9NOCA</name>
<protein>
    <recommendedName>
        <fullName evidence="1">RNA ligase domain-containing protein</fullName>
    </recommendedName>
</protein>
<reference evidence="2 3" key="1">
    <citation type="submission" date="2019-12" db="EMBL/GenBank/DDBJ databases">
        <title>Nocardia sp. nov. ET3-3 isolated from soil.</title>
        <authorList>
            <person name="Kanchanasin P."/>
            <person name="Tanasupawat S."/>
            <person name="Yuki M."/>
            <person name="Kudo T."/>
        </authorList>
    </citation>
    <scope>NUCLEOTIDE SEQUENCE [LARGE SCALE GENOMIC DNA]</scope>
    <source>
        <strain evidence="2 3">ET3-3</strain>
    </source>
</reference>
<dbReference type="RefSeq" id="WP_157355745.1">
    <property type="nucleotide sequence ID" value="NZ_WRPP01000001.1"/>
</dbReference>
<dbReference type="Gene3D" id="3.30.470.30">
    <property type="entry name" value="DNA ligase/mRNA capping enzyme"/>
    <property type="match status" value="1"/>
</dbReference>
<sequence>MNFDVRAANLEAINSATKYPSIQTYHQLGEKGSLTETVTAFTGPVIGTEKIDGTNARIVLLPDGSWLLGSREELLHARGDLIANPALGIVAALRELAESLSAVEDRVRVYFLELYGGKVTAASTQYTGERSVGYRLFDVLELRDVEAILDQPVARISAWRESGGQYFLPEPELLDAARVAGIEITPRLFTLDGADLPGELTATRDFLATELPTTRSALDGGAGGRPEGIVLRSPDRSVIAKARVEDYERTLRRLRPSGRR</sequence>
<comment type="caution">
    <text evidence="2">The sequence shown here is derived from an EMBL/GenBank/DDBJ whole genome shotgun (WGS) entry which is preliminary data.</text>
</comment>
<organism evidence="2 3">
    <name type="scientific">Nocardia terrae</name>
    <dbReference type="NCBI Taxonomy" id="2675851"/>
    <lineage>
        <taxon>Bacteria</taxon>
        <taxon>Bacillati</taxon>
        <taxon>Actinomycetota</taxon>
        <taxon>Actinomycetes</taxon>
        <taxon>Mycobacteriales</taxon>
        <taxon>Nocardiaceae</taxon>
        <taxon>Nocardia</taxon>
    </lineage>
</organism>
<dbReference type="AlphaFoldDB" id="A0A7K1URF9"/>
<evidence type="ECO:0000313" key="2">
    <source>
        <dbReference type="EMBL" id="MVU76935.1"/>
    </source>
</evidence>
<evidence type="ECO:0000259" key="1">
    <source>
        <dbReference type="Pfam" id="PF09414"/>
    </source>
</evidence>
<accession>A0A7K1URF9</accession>
<proteinExistence type="predicted"/>
<dbReference type="SUPFAM" id="SSF56091">
    <property type="entry name" value="DNA ligase/mRNA capping enzyme, catalytic domain"/>
    <property type="match status" value="1"/>
</dbReference>